<comment type="cofactor">
    <cofactor evidence="1">
        <name>Zn(2+)</name>
        <dbReference type="ChEBI" id="CHEBI:29105"/>
    </cofactor>
</comment>
<feature type="coiled-coil region" evidence="7">
    <location>
        <begin position="21"/>
        <end position="69"/>
    </location>
</feature>
<evidence type="ECO:0000256" key="3">
    <source>
        <dbReference type="ARBA" id="ARBA00022723"/>
    </source>
</evidence>
<dbReference type="AlphaFoldDB" id="A0A3B0S5A3"/>
<dbReference type="GO" id="GO:0006508">
    <property type="term" value="P:proteolysis"/>
    <property type="evidence" value="ECO:0007669"/>
    <property type="project" value="UniProtKB-KW"/>
</dbReference>
<feature type="coiled-coil region" evidence="7">
    <location>
        <begin position="182"/>
        <end position="227"/>
    </location>
</feature>
<evidence type="ECO:0000256" key="8">
    <source>
        <dbReference type="SAM" id="MobiDB-lite"/>
    </source>
</evidence>
<protein>
    <recommendedName>
        <fullName evidence="9">M23ase beta-sheet core domain-containing protein</fullName>
    </recommendedName>
</protein>
<evidence type="ECO:0000256" key="1">
    <source>
        <dbReference type="ARBA" id="ARBA00001947"/>
    </source>
</evidence>
<keyword evidence="3" id="KW-0479">Metal-binding</keyword>
<evidence type="ECO:0000256" key="7">
    <source>
        <dbReference type="SAM" id="Coils"/>
    </source>
</evidence>
<keyword evidence="7" id="KW-0175">Coiled coil</keyword>
<evidence type="ECO:0000256" key="2">
    <source>
        <dbReference type="ARBA" id="ARBA00022670"/>
    </source>
</evidence>
<sequence length="418" mass="46818">MLAFVPLPNGVRAAEPEGKELEKIQQKITKTSERAQKFEQEADNLGQKINDLSRDLVKAAKKIQDAEDKVYDREDRLYLLNAQEKTYQKTLTTRYDQMAKTLAAMQRLSQQPAELVAYRPEKAINSLRSASLLKVLQPELKKRAENIKKDMTALQTVRTEIAAERAELKVLLSGLTLEQIEMNQLLAERRQRQKELRRATREERKKLKQFAAKAKNLQDLIARIEQETKIRAAKKARAALAAASRATDKPAKSGDKPRSKLARTRLDSVPEGSLSFAKARGHLPLPVRGSIGRIFGSRTPEGLSSEGITIHTLPRATVVAPHDGRIVFAGKFRSYGQLLIISHGPEYHTLLAGMTRLDAEVGQWVLKGEPVGQMATKDEITKTTTGGTVGQDLYVELRRMGKPINPLPWITARDRKVL</sequence>
<keyword evidence="6" id="KW-0482">Metalloprotease</keyword>
<dbReference type="Gene3D" id="2.70.70.10">
    <property type="entry name" value="Glucose Permease (Domain IIA)"/>
    <property type="match status" value="1"/>
</dbReference>
<keyword evidence="4" id="KW-0378">Hydrolase</keyword>
<feature type="compositionally biased region" description="Basic and acidic residues" evidence="8">
    <location>
        <begin position="246"/>
        <end position="267"/>
    </location>
</feature>
<evidence type="ECO:0000256" key="5">
    <source>
        <dbReference type="ARBA" id="ARBA00022833"/>
    </source>
</evidence>
<gene>
    <name evidence="10" type="ORF">MNBD_ALPHA02-392</name>
</gene>
<evidence type="ECO:0000256" key="4">
    <source>
        <dbReference type="ARBA" id="ARBA00022801"/>
    </source>
</evidence>
<name>A0A3B0S5A3_9ZZZZ</name>
<reference evidence="10" key="1">
    <citation type="submission" date="2018-06" db="EMBL/GenBank/DDBJ databases">
        <authorList>
            <person name="Zhirakovskaya E."/>
        </authorList>
    </citation>
    <scope>NUCLEOTIDE SEQUENCE</scope>
</reference>
<dbReference type="EMBL" id="UOED01000102">
    <property type="protein sequence ID" value="VAV95528.1"/>
    <property type="molecule type" value="Genomic_DNA"/>
</dbReference>
<dbReference type="GO" id="GO:0004222">
    <property type="term" value="F:metalloendopeptidase activity"/>
    <property type="evidence" value="ECO:0007669"/>
    <property type="project" value="TreeGrafter"/>
</dbReference>
<dbReference type="InterPro" id="IPR050570">
    <property type="entry name" value="Cell_wall_metabolism_enzyme"/>
</dbReference>
<dbReference type="InterPro" id="IPR016047">
    <property type="entry name" value="M23ase_b-sheet_dom"/>
</dbReference>
<dbReference type="GO" id="GO:0046872">
    <property type="term" value="F:metal ion binding"/>
    <property type="evidence" value="ECO:0007669"/>
    <property type="project" value="UniProtKB-KW"/>
</dbReference>
<accession>A0A3B0S5A3</accession>
<keyword evidence="2" id="KW-0645">Protease</keyword>
<feature type="region of interest" description="Disordered" evidence="8">
    <location>
        <begin position="241"/>
        <end position="267"/>
    </location>
</feature>
<dbReference type="Pfam" id="PF01551">
    <property type="entry name" value="Peptidase_M23"/>
    <property type="match status" value="1"/>
</dbReference>
<feature type="domain" description="M23ase beta-sheet core" evidence="9">
    <location>
        <begin position="305"/>
        <end position="406"/>
    </location>
</feature>
<dbReference type="CDD" id="cd12797">
    <property type="entry name" value="M23_peptidase"/>
    <property type="match status" value="1"/>
</dbReference>
<dbReference type="InterPro" id="IPR011055">
    <property type="entry name" value="Dup_hybrid_motif"/>
</dbReference>
<dbReference type="PANTHER" id="PTHR21666">
    <property type="entry name" value="PEPTIDASE-RELATED"/>
    <property type="match status" value="1"/>
</dbReference>
<keyword evidence="5" id="KW-0862">Zinc</keyword>
<evidence type="ECO:0000259" key="9">
    <source>
        <dbReference type="Pfam" id="PF01551"/>
    </source>
</evidence>
<dbReference type="SUPFAM" id="SSF51261">
    <property type="entry name" value="Duplicated hybrid motif"/>
    <property type="match status" value="1"/>
</dbReference>
<evidence type="ECO:0000256" key="6">
    <source>
        <dbReference type="ARBA" id="ARBA00023049"/>
    </source>
</evidence>
<evidence type="ECO:0000313" key="10">
    <source>
        <dbReference type="EMBL" id="VAV95528.1"/>
    </source>
</evidence>
<proteinExistence type="predicted"/>
<organism evidence="10">
    <name type="scientific">hydrothermal vent metagenome</name>
    <dbReference type="NCBI Taxonomy" id="652676"/>
    <lineage>
        <taxon>unclassified sequences</taxon>
        <taxon>metagenomes</taxon>
        <taxon>ecological metagenomes</taxon>
    </lineage>
</organism>
<dbReference type="PANTHER" id="PTHR21666:SF288">
    <property type="entry name" value="CELL DIVISION PROTEIN YTFB"/>
    <property type="match status" value="1"/>
</dbReference>